<reference evidence="2 3" key="1">
    <citation type="submission" date="2019-03" db="EMBL/GenBank/DDBJ databases">
        <title>Genomics of glacier-inhabiting Cryobacterium strains.</title>
        <authorList>
            <person name="Liu Q."/>
            <person name="Xin Y.-H."/>
        </authorList>
    </citation>
    <scope>NUCLEOTIDE SEQUENCE [LARGE SCALE GENOMIC DNA]</scope>
    <source>
        <strain evidence="2 3">Sr59</strain>
    </source>
</reference>
<feature type="region of interest" description="Disordered" evidence="1">
    <location>
        <begin position="30"/>
        <end position="68"/>
    </location>
</feature>
<evidence type="ECO:0008006" key="4">
    <source>
        <dbReference type="Google" id="ProtNLM"/>
    </source>
</evidence>
<dbReference type="OrthoDB" id="5122884at2"/>
<gene>
    <name evidence="2" type="ORF">E3T61_12040</name>
</gene>
<dbReference type="AlphaFoldDB" id="A0A4V3IX28"/>
<keyword evidence="3" id="KW-1185">Reference proteome</keyword>
<name>A0A4V3IX28_9MICO</name>
<sequence>MTVPRLLLVAGIALLFYLLGTRSGRKRSTQLRDSALQVWHSPESKKARGKLQKLAKRNAKKIDKAVHH</sequence>
<dbReference type="EMBL" id="SOHM01000029">
    <property type="protein sequence ID" value="TFD88557.1"/>
    <property type="molecule type" value="Genomic_DNA"/>
</dbReference>
<evidence type="ECO:0000313" key="3">
    <source>
        <dbReference type="Proteomes" id="UP000298468"/>
    </source>
</evidence>
<protein>
    <recommendedName>
        <fullName evidence="4">YtxH domain-containing protein</fullName>
    </recommendedName>
</protein>
<dbReference type="Proteomes" id="UP000298468">
    <property type="component" value="Unassembled WGS sequence"/>
</dbReference>
<feature type="compositionally biased region" description="Basic residues" evidence="1">
    <location>
        <begin position="47"/>
        <end position="59"/>
    </location>
</feature>
<proteinExistence type="predicted"/>
<accession>A0A4V3IX28</accession>
<dbReference type="RefSeq" id="WP_134641102.1">
    <property type="nucleotide sequence ID" value="NZ_SOHM01000029.1"/>
</dbReference>
<organism evidence="2 3">
    <name type="scientific">Cryobacterium lactosi</name>
    <dbReference type="NCBI Taxonomy" id="1259202"/>
    <lineage>
        <taxon>Bacteria</taxon>
        <taxon>Bacillati</taxon>
        <taxon>Actinomycetota</taxon>
        <taxon>Actinomycetes</taxon>
        <taxon>Micrococcales</taxon>
        <taxon>Microbacteriaceae</taxon>
        <taxon>Cryobacterium</taxon>
    </lineage>
</organism>
<comment type="caution">
    <text evidence="2">The sequence shown here is derived from an EMBL/GenBank/DDBJ whole genome shotgun (WGS) entry which is preliminary data.</text>
</comment>
<evidence type="ECO:0000313" key="2">
    <source>
        <dbReference type="EMBL" id="TFD88557.1"/>
    </source>
</evidence>
<evidence type="ECO:0000256" key="1">
    <source>
        <dbReference type="SAM" id="MobiDB-lite"/>
    </source>
</evidence>